<dbReference type="Pfam" id="PF13411">
    <property type="entry name" value="MerR_1"/>
    <property type="match status" value="1"/>
</dbReference>
<protein>
    <recommendedName>
        <fullName evidence="1">HTH merR-type domain-containing protein</fullName>
    </recommendedName>
</protein>
<gene>
    <name evidence="2" type="ORF">Rrhod_0593</name>
</gene>
<sequence>MAMNAVLAPEGIDSQITATEAATLCGVALCTITKWAREGKLSPSGADERGRKLYRLIDVAKAEYSTRKKARR</sequence>
<dbReference type="SUPFAM" id="SSF46955">
    <property type="entry name" value="Putative DNA-binding domain"/>
    <property type="match status" value="1"/>
</dbReference>
<dbReference type="InterPro" id="IPR000551">
    <property type="entry name" value="MerR-type_HTH_dom"/>
</dbReference>
<dbReference type="EMBL" id="APMY01000019">
    <property type="protein sequence ID" value="EOM78052.1"/>
    <property type="molecule type" value="Genomic_DNA"/>
</dbReference>
<comment type="caution">
    <text evidence="2">The sequence shown here is derived from an EMBL/GenBank/DDBJ whole genome shotgun (WGS) entry which is preliminary data.</text>
</comment>
<dbReference type="InterPro" id="IPR009061">
    <property type="entry name" value="DNA-bd_dom_put_sf"/>
</dbReference>
<dbReference type="Proteomes" id="UP000013525">
    <property type="component" value="Unassembled WGS sequence"/>
</dbReference>
<dbReference type="GO" id="GO:0003677">
    <property type="term" value="F:DNA binding"/>
    <property type="evidence" value="ECO:0007669"/>
    <property type="project" value="InterPro"/>
</dbReference>
<evidence type="ECO:0000313" key="3">
    <source>
        <dbReference type="Proteomes" id="UP000013525"/>
    </source>
</evidence>
<dbReference type="PATRIC" id="fig|1273125.3.peg.577"/>
<evidence type="ECO:0000313" key="2">
    <source>
        <dbReference type="EMBL" id="EOM78052.1"/>
    </source>
</evidence>
<evidence type="ECO:0000259" key="1">
    <source>
        <dbReference type="Pfam" id="PF13411"/>
    </source>
</evidence>
<name>R7WRT8_9NOCA</name>
<organism evidence="2 3">
    <name type="scientific">Rhodococcus rhodnii LMG 5362</name>
    <dbReference type="NCBI Taxonomy" id="1273125"/>
    <lineage>
        <taxon>Bacteria</taxon>
        <taxon>Bacillati</taxon>
        <taxon>Actinomycetota</taxon>
        <taxon>Actinomycetes</taxon>
        <taxon>Mycobacteriales</taxon>
        <taxon>Nocardiaceae</taxon>
        <taxon>Rhodococcus</taxon>
    </lineage>
</organism>
<keyword evidence="3" id="KW-1185">Reference proteome</keyword>
<dbReference type="Gene3D" id="1.10.1660.10">
    <property type="match status" value="1"/>
</dbReference>
<proteinExistence type="predicted"/>
<dbReference type="GO" id="GO:0006355">
    <property type="term" value="P:regulation of DNA-templated transcription"/>
    <property type="evidence" value="ECO:0007669"/>
    <property type="project" value="InterPro"/>
</dbReference>
<dbReference type="eggNOG" id="ENOG5031FJW">
    <property type="taxonomic scope" value="Bacteria"/>
</dbReference>
<accession>R7WRT8</accession>
<feature type="domain" description="HTH merR-type" evidence="1">
    <location>
        <begin position="17"/>
        <end position="62"/>
    </location>
</feature>
<dbReference type="AlphaFoldDB" id="R7WRT8"/>
<reference evidence="2 3" key="1">
    <citation type="journal article" date="2013" name="Genome Announc.">
        <title>Draft Genome Sequence of Rhodococcus rhodnii Strain LMG5362, a Symbiont of Rhodnius prolixus (Hemiptera, Reduviidae, Triatominae), the Principle Vector of Trypanosoma cruzi.</title>
        <authorList>
            <person name="Pachebat J.A."/>
            <person name="van Keulen G."/>
            <person name="Whitten M.M."/>
            <person name="Girdwood S."/>
            <person name="Del Sol R."/>
            <person name="Dyson P.J."/>
            <person name="Facey P.D."/>
        </authorList>
    </citation>
    <scope>NUCLEOTIDE SEQUENCE [LARGE SCALE GENOMIC DNA]</scope>
    <source>
        <strain evidence="2 3">LMG 5362</strain>
    </source>
</reference>